<dbReference type="Proteomes" id="UP000233256">
    <property type="component" value="Unassembled WGS sequence"/>
</dbReference>
<sequence length="93" mass="10176">MTLIEQGFIITATGMSVVFIFLGILVCVTKILSLFFARFFPEHEEHEEYEEQDTLEAELAIAIAMTAAISNTLPSALSSGMTPSIESMSQTGR</sequence>
<dbReference type="EMBL" id="PGXC01000055">
    <property type="protein sequence ID" value="PKK88269.1"/>
    <property type="molecule type" value="Genomic_DNA"/>
</dbReference>
<keyword evidence="3 6" id="KW-0812">Transmembrane</keyword>
<evidence type="ECO:0000256" key="6">
    <source>
        <dbReference type="SAM" id="Phobius"/>
    </source>
</evidence>
<evidence type="ECO:0000256" key="4">
    <source>
        <dbReference type="ARBA" id="ARBA00022989"/>
    </source>
</evidence>
<evidence type="ECO:0000313" key="8">
    <source>
        <dbReference type="Proteomes" id="UP000233256"/>
    </source>
</evidence>
<dbReference type="GO" id="GO:0015081">
    <property type="term" value="F:sodium ion transmembrane transporter activity"/>
    <property type="evidence" value="ECO:0007669"/>
    <property type="project" value="InterPro"/>
</dbReference>
<reference evidence="7 8" key="1">
    <citation type="journal article" date="2017" name="ISME J.">
        <title>Potential for microbial H2 and metal transformations associated with novel bacteria and archaea in deep terrestrial subsurface sediments.</title>
        <authorList>
            <person name="Hernsdorf A.W."/>
            <person name="Amano Y."/>
            <person name="Miyakawa K."/>
            <person name="Ise K."/>
            <person name="Suzuki Y."/>
            <person name="Anantharaman K."/>
            <person name="Probst A."/>
            <person name="Burstein D."/>
            <person name="Thomas B.C."/>
            <person name="Banfield J.F."/>
        </authorList>
    </citation>
    <scope>NUCLEOTIDE SEQUENCE [LARGE SCALE GENOMIC DNA]</scope>
    <source>
        <strain evidence="7">HGW-Wallbacteria-1</strain>
    </source>
</reference>
<dbReference type="NCBIfam" id="TIGR01195">
    <property type="entry name" value="oadG_fam"/>
    <property type="match status" value="1"/>
</dbReference>
<evidence type="ECO:0000256" key="1">
    <source>
        <dbReference type="ARBA" id="ARBA00004236"/>
    </source>
</evidence>
<keyword evidence="5 6" id="KW-0472">Membrane</keyword>
<keyword evidence="4 6" id="KW-1133">Transmembrane helix</keyword>
<protein>
    <submittedName>
        <fullName evidence="7">Sodium pump decarboxylase subunit gamma</fullName>
    </submittedName>
</protein>
<dbReference type="GO" id="GO:0005886">
    <property type="term" value="C:plasma membrane"/>
    <property type="evidence" value="ECO:0007669"/>
    <property type="project" value="UniProtKB-SubCell"/>
</dbReference>
<evidence type="ECO:0000256" key="2">
    <source>
        <dbReference type="ARBA" id="ARBA00022475"/>
    </source>
</evidence>
<gene>
    <name evidence="7" type="ORF">CVV64_19560</name>
</gene>
<evidence type="ECO:0000313" key="7">
    <source>
        <dbReference type="EMBL" id="PKK88269.1"/>
    </source>
</evidence>
<feature type="transmembrane region" description="Helical" evidence="6">
    <location>
        <begin position="6"/>
        <end position="28"/>
    </location>
</feature>
<keyword evidence="2" id="KW-1003">Cell membrane</keyword>
<name>A0A2N1PIX1_9BACT</name>
<evidence type="ECO:0000256" key="3">
    <source>
        <dbReference type="ARBA" id="ARBA00022692"/>
    </source>
</evidence>
<comment type="caution">
    <text evidence="7">The sequence shown here is derived from an EMBL/GenBank/DDBJ whole genome shotgun (WGS) entry which is preliminary data.</text>
</comment>
<evidence type="ECO:0000256" key="5">
    <source>
        <dbReference type="ARBA" id="ARBA00023136"/>
    </source>
</evidence>
<dbReference type="AlphaFoldDB" id="A0A2N1PIX1"/>
<proteinExistence type="predicted"/>
<dbReference type="InterPro" id="IPR005899">
    <property type="entry name" value="Na_pump_deCOase"/>
</dbReference>
<comment type="subcellular location">
    <subcellularLocation>
        <location evidence="1">Cell membrane</location>
    </subcellularLocation>
</comment>
<dbReference type="Pfam" id="PF04277">
    <property type="entry name" value="OAD_gamma"/>
    <property type="match status" value="1"/>
</dbReference>
<dbReference type="GO" id="GO:0036376">
    <property type="term" value="P:sodium ion export across plasma membrane"/>
    <property type="evidence" value="ECO:0007669"/>
    <property type="project" value="InterPro"/>
</dbReference>
<organism evidence="7 8">
    <name type="scientific">Candidatus Wallbacteria bacterium HGW-Wallbacteria-1</name>
    <dbReference type="NCBI Taxonomy" id="2013854"/>
    <lineage>
        <taxon>Bacteria</taxon>
        <taxon>Candidatus Walliibacteriota</taxon>
    </lineage>
</organism>
<accession>A0A2N1PIX1</accession>